<dbReference type="EnsemblMetazoa" id="CLYHEMT008817.1">
    <property type="protein sequence ID" value="CLYHEMP008817.1"/>
    <property type="gene ID" value="CLYHEMG008817"/>
</dbReference>
<dbReference type="InterPro" id="IPR012334">
    <property type="entry name" value="Pectin_lyas_fold"/>
</dbReference>
<dbReference type="Proteomes" id="UP000594262">
    <property type="component" value="Unplaced"/>
</dbReference>
<dbReference type="AlphaFoldDB" id="A0A7M5UZZ8"/>
<protein>
    <recommendedName>
        <fullName evidence="4">DUF1565 domain-containing protein</fullName>
    </recommendedName>
</protein>
<reference evidence="2" key="1">
    <citation type="submission" date="2021-01" db="UniProtKB">
        <authorList>
            <consortium name="EnsemblMetazoa"/>
        </authorList>
    </citation>
    <scope>IDENTIFICATION</scope>
</reference>
<dbReference type="PANTHER" id="PTHR36453:SF1">
    <property type="entry name" value="RIGHT HANDED BETA HELIX DOMAIN-CONTAINING PROTEIN"/>
    <property type="match status" value="1"/>
</dbReference>
<name>A0A7M5UZZ8_9CNID</name>
<accession>A0A7M5UZZ8</accession>
<feature type="chain" id="PRO_5029862843" description="DUF1565 domain-containing protein" evidence="1">
    <location>
        <begin position="26"/>
        <end position="462"/>
    </location>
</feature>
<evidence type="ECO:0000256" key="1">
    <source>
        <dbReference type="SAM" id="SignalP"/>
    </source>
</evidence>
<dbReference type="Gene3D" id="2.160.20.10">
    <property type="entry name" value="Single-stranded right-handed beta-helix, Pectin lyase-like"/>
    <property type="match status" value="1"/>
</dbReference>
<evidence type="ECO:0000313" key="3">
    <source>
        <dbReference type="Proteomes" id="UP000594262"/>
    </source>
</evidence>
<feature type="signal peptide" evidence="1">
    <location>
        <begin position="1"/>
        <end position="25"/>
    </location>
</feature>
<keyword evidence="1" id="KW-0732">Signal</keyword>
<dbReference type="SUPFAM" id="SSF51126">
    <property type="entry name" value="Pectin lyase-like"/>
    <property type="match status" value="1"/>
</dbReference>
<dbReference type="PANTHER" id="PTHR36453">
    <property type="entry name" value="SECRETED PROTEIN-RELATED"/>
    <property type="match status" value="1"/>
</dbReference>
<evidence type="ECO:0000313" key="2">
    <source>
        <dbReference type="EnsemblMetazoa" id="CLYHEMP008817.1"/>
    </source>
</evidence>
<dbReference type="OrthoDB" id="5946820at2759"/>
<keyword evidence="3" id="KW-1185">Reference proteome</keyword>
<evidence type="ECO:0008006" key="4">
    <source>
        <dbReference type="Google" id="ProtNLM"/>
    </source>
</evidence>
<dbReference type="InterPro" id="IPR011050">
    <property type="entry name" value="Pectin_lyase_fold/virulence"/>
</dbReference>
<organism evidence="2 3">
    <name type="scientific">Clytia hemisphaerica</name>
    <dbReference type="NCBI Taxonomy" id="252671"/>
    <lineage>
        <taxon>Eukaryota</taxon>
        <taxon>Metazoa</taxon>
        <taxon>Cnidaria</taxon>
        <taxon>Hydrozoa</taxon>
        <taxon>Hydroidolina</taxon>
        <taxon>Leptothecata</taxon>
        <taxon>Obeliida</taxon>
        <taxon>Clytiidae</taxon>
        <taxon>Clytia</taxon>
    </lineage>
</organism>
<sequence>KKNSLRTMIVFQFAILFTIISSGLGRVFVVDNTSQQDKADGSVGSPFKTIQDCVNALKTIGKPGDECQIRAGQYHENVKIDNLQGTPNQPFMIRGYGDERPKIDGTIPIFPAIDPETGDRYDWKTLSEDSKIYKTKINQDIWQLFVNNQMMTNARWPNAKWSDRSIFKGSLWAKLDNASKKGYMVNKGRSLAQTNINMTNAVAVLNIGSFNTFVAKVEDHQAGQNWFNYKDTFNNDKFKPSISKYFIEDKLELLDTPEEWFYNQETKTLYVWMPNGDSPRDHELRGKVQTYAMEITNTHNLVLKNLDFFATAISAISSRSENIDGVKFDSLIFNYPTYSKRMLGDISLIKLIRALGRSRRNYGSFVFFNNTFYGSDGATLDVNGFNVTYDNNLWEYNDWTGANMLTFNGGEGPINTYARNEVYYRNTFRYNDASTSIQPGLNPRIILNHVGGPYKMMAPVFI</sequence>
<proteinExistence type="predicted"/>